<reference evidence="2" key="1">
    <citation type="journal article" date="2021" name="Nat. Commun.">
        <title>Genetic determinants of endophytism in the Arabidopsis root mycobiome.</title>
        <authorList>
            <person name="Mesny F."/>
            <person name="Miyauchi S."/>
            <person name="Thiergart T."/>
            <person name="Pickel B."/>
            <person name="Atanasova L."/>
            <person name="Karlsson M."/>
            <person name="Huettel B."/>
            <person name="Barry K.W."/>
            <person name="Haridas S."/>
            <person name="Chen C."/>
            <person name="Bauer D."/>
            <person name="Andreopoulos W."/>
            <person name="Pangilinan J."/>
            <person name="LaButti K."/>
            <person name="Riley R."/>
            <person name="Lipzen A."/>
            <person name="Clum A."/>
            <person name="Drula E."/>
            <person name="Henrissat B."/>
            <person name="Kohler A."/>
            <person name="Grigoriev I.V."/>
            <person name="Martin F.M."/>
            <person name="Hacquard S."/>
        </authorList>
    </citation>
    <scope>NUCLEOTIDE SEQUENCE</scope>
    <source>
        <strain evidence="2">MPI-SDFR-AT-0120</strain>
    </source>
</reference>
<protein>
    <submittedName>
        <fullName evidence="2">Uncharacterized protein</fullName>
    </submittedName>
</protein>
<evidence type="ECO:0000313" key="2">
    <source>
        <dbReference type="EMBL" id="KAH7091947.1"/>
    </source>
</evidence>
<dbReference type="Proteomes" id="UP000813461">
    <property type="component" value="Unassembled WGS sequence"/>
</dbReference>
<feature type="region of interest" description="Disordered" evidence="1">
    <location>
        <begin position="1"/>
        <end position="42"/>
    </location>
</feature>
<gene>
    <name evidence="2" type="ORF">FB567DRAFT_434709</name>
</gene>
<dbReference type="AlphaFoldDB" id="A0A8K0RCP1"/>
<dbReference type="EMBL" id="JAGMVJ010000003">
    <property type="protein sequence ID" value="KAH7091947.1"/>
    <property type="molecule type" value="Genomic_DNA"/>
</dbReference>
<evidence type="ECO:0000313" key="3">
    <source>
        <dbReference type="Proteomes" id="UP000813461"/>
    </source>
</evidence>
<comment type="caution">
    <text evidence="2">The sequence shown here is derived from an EMBL/GenBank/DDBJ whole genome shotgun (WGS) entry which is preliminary data.</text>
</comment>
<evidence type="ECO:0000256" key="1">
    <source>
        <dbReference type="SAM" id="MobiDB-lite"/>
    </source>
</evidence>
<accession>A0A8K0RCP1</accession>
<proteinExistence type="predicted"/>
<dbReference type="OrthoDB" id="3793308at2759"/>
<sequence>MQPHRFQSSRRTPPPDVVRSANALPPPGGASRQSSAPAVPPIQPAPSNAEFLIIGIFSLRLTKRLIEGLDYYSTRDADIAWIANFLAPYPSNYALAKISGPRKEDYMAMYQDIVSRMKRQPRYPMRFMQMNPDRSIQQRMAQGRTTRYESREMTDAERMEIIDFCDAACEWGSIVPIPAREADRMIELAEQRCIADLDTRNPPQDTEYRTGVSL</sequence>
<feature type="compositionally biased region" description="Polar residues" evidence="1">
    <location>
        <begin position="1"/>
        <end position="11"/>
    </location>
</feature>
<keyword evidence="3" id="KW-1185">Reference proteome</keyword>
<name>A0A8K0RCP1_9PLEO</name>
<organism evidence="2 3">
    <name type="scientific">Paraphoma chrysanthemicola</name>
    <dbReference type="NCBI Taxonomy" id="798071"/>
    <lineage>
        <taxon>Eukaryota</taxon>
        <taxon>Fungi</taxon>
        <taxon>Dikarya</taxon>
        <taxon>Ascomycota</taxon>
        <taxon>Pezizomycotina</taxon>
        <taxon>Dothideomycetes</taxon>
        <taxon>Pleosporomycetidae</taxon>
        <taxon>Pleosporales</taxon>
        <taxon>Pleosporineae</taxon>
        <taxon>Phaeosphaeriaceae</taxon>
        <taxon>Paraphoma</taxon>
    </lineage>
</organism>